<proteinExistence type="predicted"/>
<reference evidence="2 3" key="1">
    <citation type="journal article" date="2011" name="Proc. Natl. Acad. Sci. U.S.A.">
        <title>Genome and transcriptome analyses of the mountain pine beetle-fungal symbiont Grosmannia clavigera, a lodgepole pine pathogen.</title>
        <authorList>
            <person name="DiGuistini S."/>
            <person name="Wang Y."/>
            <person name="Liao N.Y."/>
            <person name="Taylor G."/>
            <person name="Tanguay P."/>
            <person name="Feau N."/>
            <person name="Henrissat B."/>
            <person name="Chan S.K."/>
            <person name="Hesse-Orce U."/>
            <person name="Alamouti S.M."/>
            <person name="Tsui C.K.M."/>
            <person name="Docking R.T."/>
            <person name="Levasseur A."/>
            <person name="Haridas S."/>
            <person name="Robertson G."/>
            <person name="Birol I."/>
            <person name="Holt R.A."/>
            <person name="Marra M.A."/>
            <person name="Hamelin R.C."/>
            <person name="Hirst M."/>
            <person name="Jones S.J.M."/>
            <person name="Bohlmann J."/>
            <person name="Breuil C."/>
        </authorList>
    </citation>
    <scope>NUCLEOTIDE SEQUENCE [LARGE SCALE GENOMIC DNA]</scope>
    <source>
        <strain evidence="3">kw1407 / UAMH 11150</strain>
    </source>
</reference>
<dbReference type="InterPro" id="IPR015943">
    <property type="entry name" value="WD40/YVTN_repeat-like_dom_sf"/>
</dbReference>
<dbReference type="SUPFAM" id="SSF50978">
    <property type="entry name" value="WD40 repeat-like"/>
    <property type="match status" value="1"/>
</dbReference>
<accession>F0XFY9</accession>
<evidence type="ECO:0008006" key="4">
    <source>
        <dbReference type="Google" id="ProtNLM"/>
    </source>
</evidence>
<protein>
    <recommendedName>
        <fullName evidence="4">Nucleoporin NUP37</fullName>
    </recommendedName>
</protein>
<dbReference type="eggNOG" id="ENOG502SJ54">
    <property type="taxonomic scope" value="Eukaryota"/>
</dbReference>
<name>F0XFY9_GROCL</name>
<dbReference type="OrthoDB" id="5323870at2759"/>
<dbReference type="HOGENOM" id="CLU_007901_0_0_1"/>
<feature type="region of interest" description="Disordered" evidence="1">
    <location>
        <begin position="61"/>
        <end position="99"/>
    </location>
</feature>
<organism evidence="3">
    <name type="scientific">Grosmannia clavigera (strain kw1407 / UAMH 11150)</name>
    <name type="common">Blue stain fungus</name>
    <name type="synonym">Graphiocladiella clavigera</name>
    <dbReference type="NCBI Taxonomy" id="655863"/>
    <lineage>
        <taxon>Eukaryota</taxon>
        <taxon>Fungi</taxon>
        <taxon>Dikarya</taxon>
        <taxon>Ascomycota</taxon>
        <taxon>Pezizomycotina</taxon>
        <taxon>Sordariomycetes</taxon>
        <taxon>Sordariomycetidae</taxon>
        <taxon>Ophiostomatales</taxon>
        <taxon>Ophiostomataceae</taxon>
        <taxon>Leptographium</taxon>
    </lineage>
</organism>
<dbReference type="STRING" id="655863.F0XFY9"/>
<dbReference type="Gene3D" id="2.130.10.10">
    <property type="entry name" value="YVTN repeat-like/Quinoprotein amine dehydrogenase"/>
    <property type="match status" value="1"/>
</dbReference>
<dbReference type="InterPro" id="IPR036322">
    <property type="entry name" value="WD40_repeat_dom_sf"/>
</dbReference>
<dbReference type="AlphaFoldDB" id="F0XFY9"/>
<dbReference type="EMBL" id="GL629767">
    <property type="protein sequence ID" value="EFX03403.1"/>
    <property type="molecule type" value="Genomic_DNA"/>
</dbReference>
<evidence type="ECO:0000313" key="3">
    <source>
        <dbReference type="Proteomes" id="UP000007796"/>
    </source>
</evidence>
<dbReference type="InParanoid" id="F0XFY9"/>
<sequence>MGTLDPRVRRTTQNIQCLYNLDRRIHAIKAYPTLSPQGASIFLYGHENGITIVWRGGRRLKRAPKAQSKPTPKSDSVMILDSDSDEGAASGPSASAAYVDNPEFEDAPAETSEDGFPEVQQTLDLALGTAVLHVAVLPLAPSSAKDAEPAFLREQMVFAVTCATADVYVVTLPLTPPSNESKERPQLQSTLLAGNAGRGAFGEELISLGGQAKPSNGVALTLAKQKATPATSAATTRTGAAVASSPTRVIVAAHSREASGTLRLWDVTVGAKRSVSVSALQSLDRPLEPFQTELLQKPLANVAFNPTHPTQLLATSPQDAVRIYDYAMPAIPSDYVSDGPFPTQGSWLLSLYPPFARSQTASAVRKPIVSAAWVAHGHAILVLLADGQWGIWDIDRAGSATGEPSSRSATSGVRGAALTAFSISGQIEGTSPLRNPVASTRKSAEEGLVALRGGVEVVQQCSVRGNNASSEGAVLWLGGADYIVAVIPDLARFWDAQLRGSHGGGVNLFSGSRPARMTRLTELNTSLMGERCCGVSAVPRLPLSQFNSTGEEEDVSSSTGKPPIEILIQGESRLVVVRENNDDVFTSDLSLRLLATSRKRKAGNTANTAIVVEPPSRPSGTVSFELGLNNQGSVRGAPRGPSVPRFEPRPGGKSLFQTLSRPALSAGSAATPPNGSQQTSFSEYDNGISFTQSMMVPQKPKVESGLAFAGNLDDAANATDDEEAANERNVEEEMLNLMEIDQALGAMDEHHGTDKQNVFFEGE</sequence>
<keyword evidence="3" id="KW-1185">Reference proteome</keyword>
<dbReference type="RefSeq" id="XP_014172885.1">
    <property type="nucleotide sequence ID" value="XM_014317410.1"/>
</dbReference>
<dbReference type="Proteomes" id="UP000007796">
    <property type="component" value="Unassembled WGS sequence"/>
</dbReference>
<evidence type="ECO:0000313" key="2">
    <source>
        <dbReference type="EMBL" id="EFX03403.1"/>
    </source>
</evidence>
<feature type="region of interest" description="Disordered" evidence="1">
    <location>
        <begin position="629"/>
        <end position="656"/>
    </location>
</feature>
<dbReference type="GeneID" id="25978777"/>
<feature type="compositionally biased region" description="Low complexity" evidence="1">
    <location>
        <begin position="87"/>
        <end position="97"/>
    </location>
</feature>
<gene>
    <name evidence="2" type="ORF">CMQ_5453</name>
</gene>
<evidence type="ECO:0000256" key="1">
    <source>
        <dbReference type="SAM" id="MobiDB-lite"/>
    </source>
</evidence>